<evidence type="ECO:0000256" key="4">
    <source>
        <dbReference type="ARBA" id="ARBA00023136"/>
    </source>
</evidence>
<evidence type="ECO:0000256" key="3">
    <source>
        <dbReference type="ARBA" id="ARBA00022989"/>
    </source>
</evidence>
<proteinExistence type="predicted"/>
<dbReference type="InterPro" id="IPR037185">
    <property type="entry name" value="EmrE-like"/>
</dbReference>
<dbReference type="GO" id="GO:0016020">
    <property type="term" value="C:membrane"/>
    <property type="evidence" value="ECO:0007669"/>
    <property type="project" value="UniProtKB-SubCell"/>
</dbReference>
<name>A0A6J6HWP2_9ZZZZ</name>
<keyword evidence="2 5" id="KW-0812">Transmembrane</keyword>
<evidence type="ECO:0000256" key="5">
    <source>
        <dbReference type="SAM" id="Phobius"/>
    </source>
</evidence>
<evidence type="ECO:0000256" key="2">
    <source>
        <dbReference type="ARBA" id="ARBA00022692"/>
    </source>
</evidence>
<feature type="domain" description="EamA" evidence="6">
    <location>
        <begin position="19"/>
        <end position="147"/>
    </location>
</feature>
<reference evidence="7" key="1">
    <citation type="submission" date="2020-05" db="EMBL/GenBank/DDBJ databases">
        <authorList>
            <person name="Chiriac C."/>
            <person name="Salcher M."/>
            <person name="Ghai R."/>
            <person name="Kavagutti S V."/>
        </authorList>
    </citation>
    <scope>NUCLEOTIDE SEQUENCE</scope>
</reference>
<feature type="transmembrane region" description="Helical" evidence="5">
    <location>
        <begin position="159"/>
        <end position="178"/>
    </location>
</feature>
<feature type="transmembrane region" description="Helical" evidence="5">
    <location>
        <begin position="12"/>
        <end position="32"/>
    </location>
</feature>
<evidence type="ECO:0000256" key="1">
    <source>
        <dbReference type="ARBA" id="ARBA00004141"/>
    </source>
</evidence>
<dbReference type="PANTHER" id="PTHR32322">
    <property type="entry name" value="INNER MEMBRANE TRANSPORTER"/>
    <property type="match status" value="1"/>
</dbReference>
<feature type="transmembrane region" description="Helical" evidence="5">
    <location>
        <begin position="252"/>
        <end position="272"/>
    </location>
</feature>
<dbReference type="SUPFAM" id="SSF103481">
    <property type="entry name" value="Multidrug resistance efflux transporter EmrE"/>
    <property type="match status" value="2"/>
</dbReference>
<feature type="transmembrane region" description="Helical" evidence="5">
    <location>
        <begin position="101"/>
        <end position="121"/>
    </location>
</feature>
<comment type="subcellular location">
    <subcellularLocation>
        <location evidence="1">Membrane</location>
        <topology evidence="1">Multi-pass membrane protein</topology>
    </subcellularLocation>
</comment>
<feature type="transmembrane region" description="Helical" evidence="5">
    <location>
        <begin position="133"/>
        <end position="153"/>
    </location>
</feature>
<feature type="domain" description="EamA" evidence="6">
    <location>
        <begin position="159"/>
        <end position="293"/>
    </location>
</feature>
<feature type="transmembrane region" description="Helical" evidence="5">
    <location>
        <begin position="278"/>
        <end position="294"/>
    </location>
</feature>
<keyword evidence="3 5" id="KW-1133">Transmembrane helix</keyword>
<dbReference type="InterPro" id="IPR000620">
    <property type="entry name" value="EamA_dom"/>
</dbReference>
<evidence type="ECO:0000313" key="7">
    <source>
        <dbReference type="EMBL" id="CAB4617456.1"/>
    </source>
</evidence>
<dbReference type="AlphaFoldDB" id="A0A6J6HWP2"/>
<feature type="transmembrane region" description="Helical" evidence="5">
    <location>
        <begin position="190"/>
        <end position="210"/>
    </location>
</feature>
<dbReference type="InterPro" id="IPR050638">
    <property type="entry name" value="AA-Vitamin_Transporters"/>
</dbReference>
<feature type="transmembrane region" description="Helical" evidence="5">
    <location>
        <begin position="222"/>
        <end position="240"/>
    </location>
</feature>
<gene>
    <name evidence="7" type="ORF">UFOPK1856_00785</name>
</gene>
<protein>
    <submittedName>
        <fullName evidence="7">Unannotated protein</fullName>
    </submittedName>
</protein>
<feature type="transmembrane region" description="Helical" evidence="5">
    <location>
        <begin position="73"/>
        <end position="95"/>
    </location>
</feature>
<feature type="transmembrane region" description="Helical" evidence="5">
    <location>
        <begin position="38"/>
        <end position="61"/>
    </location>
</feature>
<organism evidence="7">
    <name type="scientific">freshwater metagenome</name>
    <dbReference type="NCBI Taxonomy" id="449393"/>
    <lineage>
        <taxon>unclassified sequences</taxon>
        <taxon>metagenomes</taxon>
        <taxon>ecological metagenomes</taxon>
    </lineage>
</organism>
<accession>A0A6J6HWP2</accession>
<sequence length="307" mass="33204">MPSHLASPRKSSSWITPYIALGFVWGCSFIFIKLGLEFLTPFGVAFGRCALGALTLVLYAKIQGAAMISDKKLLLHLWVVAMLLNVIPGVLFALAETEVTSVLAGIINAVTPLMTLLAILVVHREEKPKTFQFIGLMIGFAGVLIVLGAWQGLGDNPLWAILVLLAAVSCYGISFPYTRKYVIPYKAKPESIVATQLTLAAATLLPFYLFDGIAQDEYRLTPVLGMIALGVFGSGFAYIWNFKVMELAGSAIASSVTYLTPLVAVVVGVIFLNEDVTWYEPVGALVVLLGAAIAQERIRFSRSSNRP</sequence>
<dbReference type="Pfam" id="PF00892">
    <property type="entry name" value="EamA"/>
    <property type="match status" value="2"/>
</dbReference>
<dbReference type="PANTHER" id="PTHR32322:SF9">
    <property type="entry name" value="AMINO-ACID METABOLITE EFFLUX PUMP-RELATED"/>
    <property type="match status" value="1"/>
</dbReference>
<evidence type="ECO:0000259" key="6">
    <source>
        <dbReference type="Pfam" id="PF00892"/>
    </source>
</evidence>
<keyword evidence="4 5" id="KW-0472">Membrane</keyword>
<dbReference type="EMBL" id="CAEZUV010000119">
    <property type="protein sequence ID" value="CAB4617456.1"/>
    <property type="molecule type" value="Genomic_DNA"/>
</dbReference>